<accession>A0ACB8FW92</accession>
<keyword evidence="2" id="KW-1185">Reference proteome</keyword>
<evidence type="ECO:0000313" key="2">
    <source>
        <dbReference type="Proteomes" id="UP000827872"/>
    </source>
</evidence>
<dbReference type="EMBL" id="CM037624">
    <property type="protein sequence ID" value="KAH8011316.1"/>
    <property type="molecule type" value="Genomic_DNA"/>
</dbReference>
<gene>
    <name evidence="1" type="primary">BCLAF1_2</name>
    <name evidence="1" type="ORF">K3G42_021683</name>
</gene>
<dbReference type="Proteomes" id="UP000827872">
    <property type="component" value="Linkage Group LG11"/>
</dbReference>
<proteinExistence type="predicted"/>
<protein>
    <submittedName>
        <fullName evidence="1">Bcl-2-associated transcription factor 1</fullName>
    </submittedName>
</protein>
<sequence>MDDFNKSAATSGDIWPGLSAYDNSPRSLHSHSVASPPSQSSSGSDAHLLSTVHSAKDTPQHSHSIQHSPGRSGSGSLGNGSSRYSPSQNSPLHHIPTRRSPAKATASQNAPREEARMRSFYPEAGEQESAKGGKFLKRFTDRRL</sequence>
<name>A0ACB8FW92_9SAUR</name>
<comment type="caution">
    <text evidence="1">The sequence shown here is derived from an EMBL/GenBank/DDBJ whole genome shotgun (WGS) entry which is preliminary data.</text>
</comment>
<evidence type="ECO:0000313" key="1">
    <source>
        <dbReference type="EMBL" id="KAH8011316.1"/>
    </source>
</evidence>
<organism evidence="1 2">
    <name type="scientific">Sphaerodactylus townsendi</name>
    <dbReference type="NCBI Taxonomy" id="933632"/>
    <lineage>
        <taxon>Eukaryota</taxon>
        <taxon>Metazoa</taxon>
        <taxon>Chordata</taxon>
        <taxon>Craniata</taxon>
        <taxon>Vertebrata</taxon>
        <taxon>Euteleostomi</taxon>
        <taxon>Lepidosauria</taxon>
        <taxon>Squamata</taxon>
        <taxon>Bifurcata</taxon>
        <taxon>Gekkota</taxon>
        <taxon>Sphaerodactylidae</taxon>
        <taxon>Sphaerodactylus</taxon>
    </lineage>
</organism>
<reference evidence="1" key="1">
    <citation type="submission" date="2021-08" db="EMBL/GenBank/DDBJ databases">
        <title>The first chromosome-level gecko genome reveals the dynamic sex chromosomes of Neotropical dwarf geckos (Sphaerodactylidae: Sphaerodactylus).</title>
        <authorList>
            <person name="Pinto B.J."/>
            <person name="Keating S.E."/>
            <person name="Gamble T."/>
        </authorList>
    </citation>
    <scope>NUCLEOTIDE SEQUENCE</scope>
    <source>
        <strain evidence="1">TG3544</strain>
    </source>
</reference>